<reference evidence="2 3" key="1">
    <citation type="journal article" date="2015" name="Genome Biol. Evol.">
        <title>Comparative Genomics of a Bacterivorous Green Alga Reveals Evolutionary Causalities and Consequences of Phago-Mixotrophic Mode of Nutrition.</title>
        <authorList>
            <person name="Burns J.A."/>
            <person name="Paasch A."/>
            <person name="Narechania A."/>
            <person name="Kim E."/>
        </authorList>
    </citation>
    <scope>NUCLEOTIDE SEQUENCE [LARGE SCALE GENOMIC DNA]</scope>
    <source>
        <strain evidence="2 3">PLY_AMNH</strain>
    </source>
</reference>
<dbReference type="Proteomes" id="UP001190700">
    <property type="component" value="Unassembled WGS sequence"/>
</dbReference>
<evidence type="ECO:0000313" key="3">
    <source>
        <dbReference type="Proteomes" id="UP001190700"/>
    </source>
</evidence>
<gene>
    <name evidence="2" type="ORF">CYMTET_28830</name>
</gene>
<feature type="region of interest" description="Disordered" evidence="1">
    <location>
        <begin position="1"/>
        <end position="34"/>
    </location>
</feature>
<dbReference type="EMBL" id="LGRX02016320">
    <property type="protein sequence ID" value="KAK3262307.1"/>
    <property type="molecule type" value="Genomic_DNA"/>
</dbReference>
<evidence type="ECO:0000256" key="1">
    <source>
        <dbReference type="SAM" id="MobiDB-lite"/>
    </source>
</evidence>
<evidence type="ECO:0000313" key="2">
    <source>
        <dbReference type="EMBL" id="KAK3262307.1"/>
    </source>
</evidence>
<proteinExistence type="predicted"/>
<dbReference type="AlphaFoldDB" id="A0AAE0KVJ9"/>
<sequence length="128" mass="13343">MSAKEALGYSSGGLTLQAERSPGEHNGLLSRQGGGQRVAMRVVDGWSREAEKGLLMGWRRLPRGDGEAEGRGGLMVAGLRGSARGAGATGVDGGGGWWEATWDGVRASGEWLDRQWGQSMGLDTVDGG</sequence>
<protein>
    <submittedName>
        <fullName evidence="2">Uncharacterized protein</fullName>
    </submittedName>
</protein>
<accession>A0AAE0KVJ9</accession>
<comment type="caution">
    <text evidence="2">The sequence shown here is derived from an EMBL/GenBank/DDBJ whole genome shotgun (WGS) entry which is preliminary data.</text>
</comment>
<organism evidence="2 3">
    <name type="scientific">Cymbomonas tetramitiformis</name>
    <dbReference type="NCBI Taxonomy" id="36881"/>
    <lineage>
        <taxon>Eukaryota</taxon>
        <taxon>Viridiplantae</taxon>
        <taxon>Chlorophyta</taxon>
        <taxon>Pyramimonadophyceae</taxon>
        <taxon>Pyramimonadales</taxon>
        <taxon>Pyramimonadaceae</taxon>
        <taxon>Cymbomonas</taxon>
    </lineage>
</organism>
<name>A0AAE0KVJ9_9CHLO</name>
<keyword evidence="3" id="KW-1185">Reference proteome</keyword>